<dbReference type="InterPro" id="IPR010852">
    <property type="entry name" value="ABATE"/>
</dbReference>
<dbReference type="EMBL" id="JAFFZN010000005">
    <property type="protein sequence ID" value="MBO8185495.1"/>
    <property type="molecule type" value="Genomic_DNA"/>
</dbReference>
<protein>
    <submittedName>
        <fullName evidence="2">CGNR zinc finger domain-containing protein</fullName>
    </submittedName>
</protein>
<accession>A0ABS3WQU5</accession>
<sequence>MEQRGEPWGGFRPGERLIELANAVRADPELPREAMAAVLARHGETERELRGLTEGEAAALRRAVAALTEQVLAQTETDRAAEALNVLLERCAARPRLSRHDGHAWHLHVDRGDDASWADWFTASAALALARLLSERGDVAWGECAAPGCRRLFLGAGPGAPQRYCSRACATRSRVAEHRRRRRREG</sequence>
<comment type="caution">
    <text evidence="2">The sequence shown here is derived from an EMBL/GenBank/DDBJ whole genome shotgun (WGS) entry which is preliminary data.</text>
</comment>
<dbReference type="Gene3D" id="1.10.3300.10">
    <property type="entry name" value="Jann2411-like domain"/>
    <property type="match status" value="1"/>
</dbReference>
<dbReference type="PANTHER" id="PTHR35525">
    <property type="entry name" value="BLL6575 PROTEIN"/>
    <property type="match status" value="1"/>
</dbReference>
<dbReference type="InterPro" id="IPR021005">
    <property type="entry name" value="Znf_CGNR"/>
</dbReference>
<dbReference type="InterPro" id="IPR023286">
    <property type="entry name" value="ABATE_dom_sf"/>
</dbReference>
<dbReference type="PANTHER" id="PTHR35525:SF3">
    <property type="entry name" value="BLL6575 PROTEIN"/>
    <property type="match status" value="1"/>
</dbReference>
<dbReference type="Pfam" id="PF11706">
    <property type="entry name" value="zf-CGNR"/>
    <property type="match status" value="1"/>
</dbReference>
<dbReference type="RefSeq" id="WP_209264302.1">
    <property type="nucleotide sequence ID" value="NZ_JAFFZN010000005.1"/>
</dbReference>
<reference evidence="2 3" key="1">
    <citation type="submission" date="2021-02" db="EMBL/GenBank/DDBJ databases">
        <title>Streptomyces spirodelae sp. nov., isolated from duckweed.</title>
        <authorList>
            <person name="Saimee Y."/>
            <person name="Duangmal K."/>
        </authorList>
    </citation>
    <scope>NUCLEOTIDE SEQUENCE [LARGE SCALE GENOMIC DNA]</scope>
    <source>
        <strain evidence="2 3">DW4-2</strain>
    </source>
</reference>
<keyword evidence="3" id="KW-1185">Reference proteome</keyword>
<organism evidence="2 3">
    <name type="scientific">Streptomyces spirodelae</name>
    <dbReference type="NCBI Taxonomy" id="2812904"/>
    <lineage>
        <taxon>Bacteria</taxon>
        <taxon>Bacillati</taxon>
        <taxon>Actinomycetota</taxon>
        <taxon>Actinomycetes</taxon>
        <taxon>Kitasatosporales</taxon>
        <taxon>Streptomycetaceae</taxon>
        <taxon>Streptomyces</taxon>
    </lineage>
</organism>
<gene>
    <name evidence="2" type="ORF">JW592_08475</name>
</gene>
<dbReference type="SUPFAM" id="SSF160904">
    <property type="entry name" value="Jann2411-like"/>
    <property type="match status" value="1"/>
</dbReference>
<evidence type="ECO:0000259" key="1">
    <source>
        <dbReference type="Pfam" id="PF11706"/>
    </source>
</evidence>
<name>A0ABS3WQU5_9ACTN</name>
<proteinExistence type="predicted"/>
<dbReference type="Proteomes" id="UP001518976">
    <property type="component" value="Unassembled WGS sequence"/>
</dbReference>
<evidence type="ECO:0000313" key="2">
    <source>
        <dbReference type="EMBL" id="MBO8185495.1"/>
    </source>
</evidence>
<feature type="domain" description="Zinc finger CGNR" evidence="1">
    <location>
        <begin position="142"/>
        <end position="182"/>
    </location>
</feature>
<evidence type="ECO:0000313" key="3">
    <source>
        <dbReference type="Proteomes" id="UP001518976"/>
    </source>
</evidence>